<dbReference type="CDD" id="cd02143">
    <property type="entry name" value="nitroreductase_FeS-like"/>
    <property type="match status" value="1"/>
</dbReference>
<reference evidence="4 5" key="1">
    <citation type="submission" date="2020-06" db="EMBL/GenBank/DDBJ databases">
        <title>Methanofollis fontis sp. nov., a methanogen isolated from marine sediments near a cold seep at Four-Way Closure Ridge offshore southwestern Taiwan.</title>
        <authorList>
            <person name="Chen S.-C."/>
            <person name="Teng N.-H."/>
            <person name="Lin Y.-S."/>
            <person name="Lai M.-C."/>
            <person name="Chen H.-H."/>
            <person name="Wang C.-C."/>
        </authorList>
    </citation>
    <scope>NUCLEOTIDE SEQUENCE [LARGE SCALE GENOMIC DNA]</scope>
    <source>
        <strain evidence="4 5">DSM 2702</strain>
    </source>
</reference>
<evidence type="ECO:0000259" key="3">
    <source>
        <dbReference type="PROSITE" id="PS51379"/>
    </source>
</evidence>
<evidence type="ECO:0000313" key="5">
    <source>
        <dbReference type="Proteomes" id="UP000570823"/>
    </source>
</evidence>
<proteinExistence type="inferred from homology"/>
<protein>
    <submittedName>
        <fullName evidence="4">Nitroreductase family protein</fullName>
    </submittedName>
</protein>
<dbReference type="InterPro" id="IPR000415">
    <property type="entry name" value="Nitroreductase-like"/>
</dbReference>
<dbReference type="Pfam" id="PF00881">
    <property type="entry name" value="Nitroreductase"/>
    <property type="match status" value="1"/>
</dbReference>
<sequence>MDHPITVDSDACTRCGICMEICPMGIIAQDGPDDLPRLVPGGEAVCSRCGHCEAVCPAGAVLALYPACGPQHLPGGSAAIAPADLAAYLRARRTVRRYREESVDRETVEALLDVVRFAPSGMNGQPVHWLVVHDPAEVRRLAGLAIAWMREASRAGHPMTDLFGVLVRTWDAGVDQICRGAPHLVVAHADAKDPMAYTDSIIALAWLEVAAPSFGLGTCWAGFFQMAASASPALLEALALPEGHAPQYAMALGYPAYRFPRVPGREPVRVTWR</sequence>
<dbReference type="Gene3D" id="3.40.109.10">
    <property type="entry name" value="NADH Oxidase"/>
    <property type="match status" value="1"/>
</dbReference>
<dbReference type="PANTHER" id="PTHR43673:SF10">
    <property type="entry name" value="NADH DEHYDROGENASE_NAD(P)H NITROREDUCTASE XCC3605-RELATED"/>
    <property type="match status" value="1"/>
</dbReference>
<evidence type="ECO:0000313" key="4">
    <source>
        <dbReference type="EMBL" id="NVO67745.1"/>
    </source>
</evidence>
<keyword evidence="5" id="KW-1185">Reference proteome</keyword>
<name>A0A7K4HR38_9EURY</name>
<keyword evidence="2" id="KW-0560">Oxidoreductase</keyword>
<dbReference type="EMBL" id="JABXWR010000001">
    <property type="protein sequence ID" value="NVO67745.1"/>
    <property type="molecule type" value="Genomic_DNA"/>
</dbReference>
<comment type="similarity">
    <text evidence="1">Belongs to the nitroreductase family.</text>
</comment>
<dbReference type="PANTHER" id="PTHR43673">
    <property type="entry name" value="NAD(P)H NITROREDUCTASE YDGI-RELATED"/>
    <property type="match status" value="1"/>
</dbReference>
<accession>A0A7K4HR38</accession>
<dbReference type="OrthoDB" id="51316at2157"/>
<dbReference type="GO" id="GO:0016491">
    <property type="term" value="F:oxidoreductase activity"/>
    <property type="evidence" value="ECO:0007669"/>
    <property type="project" value="UniProtKB-KW"/>
</dbReference>
<dbReference type="Proteomes" id="UP000570823">
    <property type="component" value="Unassembled WGS sequence"/>
</dbReference>
<dbReference type="InterPro" id="IPR017900">
    <property type="entry name" value="4Fe4S_Fe_S_CS"/>
</dbReference>
<dbReference type="Pfam" id="PF13187">
    <property type="entry name" value="Fer4_9"/>
    <property type="match status" value="1"/>
</dbReference>
<dbReference type="AlphaFoldDB" id="A0A7K4HR38"/>
<dbReference type="RefSeq" id="WP_176789318.1">
    <property type="nucleotide sequence ID" value="NZ_JABXWR010000001.1"/>
</dbReference>
<feature type="domain" description="4Fe-4S ferredoxin-type" evidence="3">
    <location>
        <begin position="36"/>
        <end position="67"/>
    </location>
</feature>
<dbReference type="InterPro" id="IPR029479">
    <property type="entry name" value="Nitroreductase"/>
</dbReference>
<gene>
    <name evidence="4" type="ORF">HWN36_10630</name>
</gene>
<dbReference type="PROSITE" id="PS00198">
    <property type="entry name" value="4FE4S_FER_1"/>
    <property type="match status" value="2"/>
</dbReference>
<dbReference type="SUPFAM" id="SSF54862">
    <property type="entry name" value="4Fe-4S ferredoxins"/>
    <property type="match status" value="1"/>
</dbReference>
<dbReference type="PROSITE" id="PS51379">
    <property type="entry name" value="4FE4S_FER_2"/>
    <property type="match status" value="2"/>
</dbReference>
<dbReference type="SUPFAM" id="SSF55469">
    <property type="entry name" value="FMN-dependent nitroreductase-like"/>
    <property type="match status" value="1"/>
</dbReference>
<organism evidence="4 5">
    <name type="scientific">Methanofollis tationis</name>
    <dbReference type="NCBI Taxonomy" id="81417"/>
    <lineage>
        <taxon>Archaea</taxon>
        <taxon>Methanobacteriati</taxon>
        <taxon>Methanobacteriota</taxon>
        <taxon>Stenosarchaea group</taxon>
        <taxon>Methanomicrobia</taxon>
        <taxon>Methanomicrobiales</taxon>
        <taxon>Methanomicrobiaceae</taxon>
        <taxon>Methanofollis</taxon>
    </lineage>
</organism>
<dbReference type="Gene3D" id="3.30.70.20">
    <property type="match status" value="1"/>
</dbReference>
<feature type="domain" description="4Fe-4S ferredoxin-type" evidence="3">
    <location>
        <begin position="3"/>
        <end position="32"/>
    </location>
</feature>
<evidence type="ECO:0000256" key="2">
    <source>
        <dbReference type="ARBA" id="ARBA00023002"/>
    </source>
</evidence>
<comment type="caution">
    <text evidence="4">The sequence shown here is derived from an EMBL/GenBank/DDBJ whole genome shotgun (WGS) entry which is preliminary data.</text>
</comment>
<evidence type="ECO:0000256" key="1">
    <source>
        <dbReference type="ARBA" id="ARBA00007118"/>
    </source>
</evidence>
<dbReference type="InterPro" id="IPR017896">
    <property type="entry name" value="4Fe4S_Fe-S-bd"/>
</dbReference>